<dbReference type="GO" id="GO:0016788">
    <property type="term" value="F:hydrolase activity, acting on ester bonds"/>
    <property type="evidence" value="ECO:0007669"/>
    <property type="project" value="InterPro"/>
</dbReference>
<dbReference type="EMBL" id="JH930472">
    <property type="protein sequence ID" value="EKM55348.1"/>
    <property type="molecule type" value="Genomic_DNA"/>
</dbReference>
<organism evidence="2 3">
    <name type="scientific">Phanerochaete carnosa (strain HHB-10118-sp)</name>
    <name type="common">White-rot fungus</name>
    <name type="synonym">Peniophora carnosa</name>
    <dbReference type="NCBI Taxonomy" id="650164"/>
    <lineage>
        <taxon>Eukaryota</taxon>
        <taxon>Fungi</taxon>
        <taxon>Dikarya</taxon>
        <taxon>Basidiomycota</taxon>
        <taxon>Agaricomycotina</taxon>
        <taxon>Agaricomycetes</taxon>
        <taxon>Polyporales</taxon>
        <taxon>Phanerochaetaceae</taxon>
        <taxon>Phanerochaete</taxon>
    </lineage>
</organism>
<gene>
    <name evidence="2" type="ORF">PHACADRAFT_255913</name>
</gene>
<keyword evidence="3" id="KW-1185">Reference proteome</keyword>
<proteinExistence type="predicted"/>
<dbReference type="SUPFAM" id="SSF52266">
    <property type="entry name" value="SGNH hydrolase"/>
    <property type="match status" value="1"/>
</dbReference>
<accession>K5VV15</accession>
<evidence type="ECO:0000313" key="3">
    <source>
        <dbReference type="Proteomes" id="UP000008370"/>
    </source>
</evidence>
<dbReference type="HOGENOM" id="CLU_015101_4_1_1"/>
<sequence>MTWNEKSEPNWVGHLVLKRRMAGNPLLVFDYAVGGQDLEGFRQQVRINYSNSIATKPGWAPWTAEDTLFVSWIGINDCGKFYGHFDNAVASDAYQERLFQSLHEVYGTGARNFLFIDVPPMERAPGLRRANAVTRAAMYSRWNTSLHSGVQRFANSHDDASVMLLSSHELFHKVLANPENYDLDESEVNDEGGPVWFDYIHITSKMHGIVASAIEQFLSAQAPLGSG</sequence>
<dbReference type="Pfam" id="PF00657">
    <property type="entry name" value="Lipase_GDSL"/>
    <property type="match status" value="1"/>
</dbReference>
<evidence type="ECO:0000313" key="2">
    <source>
        <dbReference type="EMBL" id="EKM55348.1"/>
    </source>
</evidence>
<dbReference type="InterPro" id="IPR036514">
    <property type="entry name" value="SGNH_hydro_sf"/>
</dbReference>
<name>K5VV15_PHACS</name>
<dbReference type="Proteomes" id="UP000008370">
    <property type="component" value="Unassembled WGS sequence"/>
</dbReference>
<dbReference type="KEGG" id="pco:PHACADRAFT_255913"/>
<dbReference type="AlphaFoldDB" id="K5VV15"/>
<dbReference type="InterPro" id="IPR001087">
    <property type="entry name" value="GDSL"/>
</dbReference>
<evidence type="ECO:0000256" key="1">
    <source>
        <dbReference type="ARBA" id="ARBA00022801"/>
    </source>
</evidence>
<dbReference type="InParanoid" id="K5VV15"/>
<dbReference type="PANTHER" id="PTHR45648">
    <property type="entry name" value="GDSL LIPASE/ACYLHYDROLASE FAMILY PROTEIN (AFU_ORTHOLOGUE AFUA_4G14700)"/>
    <property type="match status" value="1"/>
</dbReference>
<protein>
    <submittedName>
        <fullName evidence="2">Carbohydrate esterase family 16 protein</fullName>
    </submittedName>
</protein>
<dbReference type="PANTHER" id="PTHR45648:SF22">
    <property type="entry name" value="GDSL LIPASE_ACYLHYDROLASE FAMILY PROTEIN (AFU_ORTHOLOGUE AFUA_4G14700)"/>
    <property type="match status" value="1"/>
</dbReference>
<dbReference type="OrthoDB" id="1600564at2759"/>
<dbReference type="GeneID" id="18916424"/>
<keyword evidence="1" id="KW-0378">Hydrolase</keyword>
<dbReference type="Gene3D" id="3.40.50.1110">
    <property type="entry name" value="SGNH hydrolase"/>
    <property type="match status" value="1"/>
</dbReference>
<reference evidence="2 3" key="1">
    <citation type="journal article" date="2012" name="BMC Genomics">
        <title>Comparative genomics of the white-rot fungi, Phanerochaete carnosa and P. chrysosporium, to elucidate the genetic basis of the distinct wood types they colonize.</title>
        <authorList>
            <person name="Suzuki H."/>
            <person name="MacDonald J."/>
            <person name="Syed K."/>
            <person name="Salamov A."/>
            <person name="Hori C."/>
            <person name="Aerts A."/>
            <person name="Henrissat B."/>
            <person name="Wiebenga A."/>
            <person name="vanKuyk P.A."/>
            <person name="Barry K."/>
            <person name="Lindquist E."/>
            <person name="LaButti K."/>
            <person name="Lapidus A."/>
            <person name="Lucas S."/>
            <person name="Coutinho P."/>
            <person name="Gong Y."/>
            <person name="Samejima M."/>
            <person name="Mahadevan R."/>
            <person name="Abou-Zaid M."/>
            <person name="de Vries R.P."/>
            <person name="Igarashi K."/>
            <person name="Yadav J.S."/>
            <person name="Grigoriev I.V."/>
            <person name="Master E.R."/>
        </authorList>
    </citation>
    <scope>NUCLEOTIDE SEQUENCE [LARGE SCALE GENOMIC DNA]</scope>
    <source>
        <strain evidence="2 3">HHB-10118-sp</strain>
    </source>
</reference>
<dbReference type="RefSeq" id="XP_007395674.1">
    <property type="nucleotide sequence ID" value="XM_007395612.1"/>
</dbReference>
<dbReference type="InterPro" id="IPR051058">
    <property type="entry name" value="GDSL_Est/Lipase"/>
</dbReference>